<protein>
    <recommendedName>
        <fullName evidence="4">Decapping nuclease</fullName>
    </recommendedName>
</protein>
<feature type="compositionally biased region" description="Low complexity" evidence="1">
    <location>
        <begin position="18"/>
        <end position="30"/>
    </location>
</feature>
<comment type="caution">
    <text evidence="2">The sequence shown here is derived from an EMBL/GenBank/DDBJ whole genome shotgun (WGS) entry which is preliminary data.</text>
</comment>
<organism evidence="2 3">
    <name type="scientific">Hanseniaspora valbyensis NRRL Y-1626</name>
    <dbReference type="NCBI Taxonomy" id="766949"/>
    <lineage>
        <taxon>Eukaryota</taxon>
        <taxon>Fungi</taxon>
        <taxon>Dikarya</taxon>
        <taxon>Ascomycota</taxon>
        <taxon>Saccharomycotina</taxon>
        <taxon>Saccharomycetes</taxon>
        <taxon>Saccharomycodales</taxon>
        <taxon>Saccharomycodaceae</taxon>
        <taxon>Hanseniaspora</taxon>
    </lineage>
</organism>
<evidence type="ECO:0008006" key="4">
    <source>
        <dbReference type="Google" id="ProtNLM"/>
    </source>
</evidence>
<dbReference type="AlphaFoldDB" id="A0A1B7TFW2"/>
<sequence length="643" mass="74388">MNVKELIDDCIISMSDDLLSTSSSGDNSSESVEELSERQSLSSVGASKPLEILSSQKKIFLSPTENNVDEFKLRTDHTEASIFVSSTILYPLLKNFKALLRNDGIKEYYEEVNQTTDSFANDGIVEFLVYLADIDSIEIYNQFTRLALLIMQFDLLEISTFDTTSDEPLIENFIKEFCSIFESNDKKFLFEIYMNLKRIVVETFYENFKFEKYIFEEYSSISSLDGQLRTYAYFKYDPHKDITTKLAKLSINDNVIKDLTTIGYVGKIFKNGKYIYDWKFEDHCDGELFGQRCDRFTESMFDLIVENFDFGTDSILNVDYKINGSLLNVPSGFKPISQEERLSLNSLSFFANQYLKDVETDELSTGQVIFGHRGVMTKLIMLINNKKAPLTTFRVFKYKEMLFFQPIENPYKSNSTCVNGAALAGFGFEYLMTKDADESQKETGIHYIFNKFELNGMKFIIQAEIDVANVFEEKDKVIPVELKTISVQKYNNIFSRNELYLKSWSQNYLLDKDCLTLVGIRSKSNTLSKCKLHSQLNLLHNWKQTITNDHSHILSDDEIYDTTNEGLSNIFLKVRSKMNNRSISDQQILMYQFSVNADKDTGAVKCSDYYSCIYNLNDFKKYNEVPDIFIKQSIRDIHKNMTE</sequence>
<evidence type="ECO:0000313" key="3">
    <source>
        <dbReference type="Proteomes" id="UP000092321"/>
    </source>
</evidence>
<name>A0A1B7TFW2_9ASCO</name>
<gene>
    <name evidence="2" type="ORF">HANVADRAFT_52072</name>
</gene>
<reference evidence="3" key="1">
    <citation type="journal article" date="2016" name="Proc. Natl. Acad. Sci. U.S.A.">
        <title>Comparative genomics of biotechnologically important yeasts.</title>
        <authorList>
            <person name="Riley R."/>
            <person name="Haridas S."/>
            <person name="Wolfe K.H."/>
            <person name="Lopes M.R."/>
            <person name="Hittinger C.T."/>
            <person name="Goeker M."/>
            <person name="Salamov A.A."/>
            <person name="Wisecaver J.H."/>
            <person name="Long T.M."/>
            <person name="Calvey C.H."/>
            <person name="Aerts A.L."/>
            <person name="Barry K.W."/>
            <person name="Choi C."/>
            <person name="Clum A."/>
            <person name="Coughlan A.Y."/>
            <person name="Deshpande S."/>
            <person name="Douglass A.P."/>
            <person name="Hanson S.J."/>
            <person name="Klenk H.-P."/>
            <person name="LaButti K.M."/>
            <person name="Lapidus A."/>
            <person name="Lindquist E.A."/>
            <person name="Lipzen A.M."/>
            <person name="Meier-Kolthoff J.P."/>
            <person name="Ohm R.A."/>
            <person name="Otillar R.P."/>
            <person name="Pangilinan J.L."/>
            <person name="Peng Y."/>
            <person name="Rokas A."/>
            <person name="Rosa C.A."/>
            <person name="Scheuner C."/>
            <person name="Sibirny A.A."/>
            <person name="Slot J.C."/>
            <person name="Stielow J.B."/>
            <person name="Sun H."/>
            <person name="Kurtzman C.P."/>
            <person name="Blackwell M."/>
            <person name="Grigoriev I.V."/>
            <person name="Jeffries T.W."/>
        </authorList>
    </citation>
    <scope>NUCLEOTIDE SEQUENCE [LARGE SCALE GENOMIC DNA]</scope>
    <source>
        <strain evidence="3">NRRL Y-1626</strain>
    </source>
</reference>
<dbReference type="Proteomes" id="UP000092321">
    <property type="component" value="Unassembled WGS sequence"/>
</dbReference>
<proteinExistence type="predicted"/>
<accession>A0A1B7TFW2</accession>
<keyword evidence="3" id="KW-1185">Reference proteome</keyword>
<evidence type="ECO:0000313" key="2">
    <source>
        <dbReference type="EMBL" id="OBA27623.1"/>
    </source>
</evidence>
<feature type="region of interest" description="Disordered" evidence="1">
    <location>
        <begin position="18"/>
        <end position="40"/>
    </location>
</feature>
<evidence type="ECO:0000256" key="1">
    <source>
        <dbReference type="SAM" id="MobiDB-lite"/>
    </source>
</evidence>
<dbReference type="EMBL" id="LXPE01000007">
    <property type="protein sequence ID" value="OBA27623.1"/>
    <property type="molecule type" value="Genomic_DNA"/>
</dbReference>